<evidence type="ECO:0000256" key="8">
    <source>
        <dbReference type="ARBA" id="ARBA00023136"/>
    </source>
</evidence>
<evidence type="ECO:0000256" key="1">
    <source>
        <dbReference type="ARBA" id="ARBA00004651"/>
    </source>
</evidence>
<dbReference type="Proteomes" id="UP000283975">
    <property type="component" value="Unassembled WGS sequence"/>
</dbReference>
<comment type="caution">
    <text evidence="10">The sequence shown here is derived from an EMBL/GenBank/DDBJ whole genome shotgun (WGS) entry which is preliminary data.</text>
</comment>
<evidence type="ECO:0000256" key="2">
    <source>
        <dbReference type="ARBA" id="ARBA00022448"/>
    </source>
</evidence>
<keyword evidence="8 9" id="KW-0472">Membrane</keyword>
<keyword evidence="2" id="KW-0813">Transport</keyword>
<gene>
    <name evidence="11" type="ORF">DW839_02990</name>
    <name evidence="10" type="ORF">DWW02_04435</name>
</gene>
<organism evidence="10 13">
    <name type="scientific">Enterocloster bolteae</name>
    <dbReference type="NCBI Taxonomy" id="208479"/>
    <lineage>
        <taxon>Bacteria</taxon>
        <taxon>Bacillati</taxon>
        <taxon>Bacillota</taxon>
        <taxon>Clostridia</taxon>
        <taxon>Lachnospirales</taxon>
        <taxon>Lachnospiraceae</taxon>
        <taxon>Enterocloster</taxon>
    </lineage>
</organism>
<evidence type="ECO:0000256" key="4">
    <source>
        <dbReference type="ARBA" id="ARBA00022597"/>
    </source>
</evidence>
<evidence type="ECO:0000313" key="10">
    <source>
        <dbReference type="EMBL" id="RGV78977.1"/>
    </source>
</evidence>
<dbReference type="Pfam" id="PF03609">
    <property type="entry name" value="EII-Sor"/>
    <property type="match status" value="1"/>
</dbReference>
<dbReference type="RefSeq" id="WP_002567828.1">
    <property type="nucleotide sequence ID" value="NZ_BAABXO010000001.1"/>
</dbReference>
<feature type="transmembrane region" description="Helical" evidence="9">
    <location>
        <begin position="32"/>
        <end position="53"/>
    </location>
</feature>
<keyword evidence="6 9" id="KW-0812">Transmembrane</keyword>
<evidence type="ECO:0000313" key="13">
    <source>
        <dbReference type="Proteomes" id="UP000284543"/>
    </source>
</evidence>
<dbReference type="InterPro" id="IPR004700">
    <property type="entry name" value="PTS_IIC_man"/>
</dbReference>
<evidence type="ECO:0000313" key="11">
    <source>
        <dbReference type="EMBL" id="RHC58492.1"/>
    </source>
</evidence>
<evidence type="ECO:0000256" key="5">
    <source>
        <dbReference type="ARBA" id="ARBA00022683"/>
    </source>
</evidence>
<name>A0A412ZFE5_9FIRM</name>
<evidence type="ECO:0000256" key="3">
    <source>
        <dbReference type="ARBA" id="ARBA00022475"/>
    </source>
</evidence>
<keyword evidence="7 9" id="KW-1133">Transmembrane helix</keyword>
<reference evidence="12 13" key="1">
    <citation type="submission" date="2018-08" db="EMBL/GenBank/DDBJ databases">
        <title>A genome reference for cultivated species of the human gut microbiota.</title>
        <authorList>
            <person name="Zou Y."/>
            <person name="Xue W."/>
            <person name="Luo G."/>
        </authorList>
    </citation>
    <scope>NUCLEOTIDE SEQUENCE [LARGE SCALE GENOMIC DNA]</scope>
    <source>
        <strain evidence="10 13">AF14-18</strain>
        <strain evidence="11 12">AM35-14</strain>
    </source>
</reference>
<dbReference type="AlphaFoldDB" id="A0A412ZFE5"/>
<evidence type="ECO:0000256" key="9">
    <source>
        <dbReference type="SAM" id="Phobius"/>
    </source>
</evidence>
<dbReference type="InterPro" id="IPR050303">
    <property type="entry name" value="GatZ_KbaZ_carbometab"/>
</dbReference>
<dbReference type="EMBL" id="QSHZ01000002">
    <property type="protein sequence ID" value="RHC58492.1"/>
    <property type="molecule type" value="Genomic_DNA"/>
</dbReference>
<dbReference type="PANTHER" id="PTHR32502:SF8">
    <property type="entry name" value="N-ACETYLGALACTOSAMINE PERMEASE IIC COMPONENT 1"/>
    <property type="match status" value="1"/>
</dbReference>
<keyword evidence="3" id="KW-1003">Cell membrane</keyword>
<protein>
    <submittedName>
        <fullName evidence="10">PTS sugar transporter subunit IIC</fullName>
    </submittedName>
</protein>
<comment type="subcellular location">
    <subcellularLocation>
        <location evidence="1">Cell membrane</location>
        <topology evidence="1">Multi-pass membrane protein</topology>
    </subcellularLocation>
</comment>
<evidence type="ECO:0000256" key="7">
    <source>
        <dbReference type="ARBA" id="ARBA00022989"/>
    </source>
</evidence>
<evidence type="ECO:0000256" key="6">
    <source>
        <dbReference type="ARBA" id="ARBA00022692"/>
    </source>
</evidence>
<sequence length="248" mass="26331">MLQAILVSIVAFLAAIDEYTFGASMMGRPLFTAPIVGLILGDFQAGIMIGATLELMFMGSIMVGSATPPEVYASSVLGTAIAIQSGEGVGTAVALALPLSIFLQMWRNGCYAIGASWGGKQIEKALAQRNLRRANMWHLITLPLMVGVPSMLLVFFAMYFGAGSINAVIKLIPQVVLDGFDVAAGVLSCVGLALLIKMMGNKKLMPYLFLGFIAVMYINMDVIGVAVAGLCMALIAVGNMKFEEEEDF</sequence>
<dbReference type="PANTHER" id="PTHR32502">
    <property type="entry name" value="N-ACETYLGALACTOSAMINE PERMEASE II COMPONENT-RELATED"/>
    <property type="match status" value="1"/>
</dbReference>
<accession>A0A412ZFE5</accession>
<dbReference type="GO" id="GO:0005886">
    <property type="term" value="C:plasma membrane"/>
    <property type="evidence" value="ECO:0007669"/>
    <property type="project" value="UniProtKB-SubCell"/>
</dbReference>
<dbReference type="GO" id="GO:0009401">
    <property type="term" value="P:phosphoenolpyruvate-dependent sugar phosphotransferase system"/>
    <property type="evidence" value="ECO:0007669"/>
    <property type="project" value="UniProtKB-KW"/>
</dbReference>
<dbReference type="KEGG" id="cbol:CGC65_05990"/>
<evidence type="ECO:0000313" key="12">
    <source>
        <dbReference type="Proteomes" id="UP000283975"/>
    </source>
</evidence>
<dbReference type="PROSITE" id="PS51106">
    <property type="entry name" value="PTS_EIIC_TYPE_4"/>
    <property type="match status" value="1"/>
</dbReference>
<proteinExistence type="predicted"/>
<dbReference type="EMBL" id="QRZM01000001">
    <property type="protein sequence ID" value="RGV78977.1"/>
    <property type="molecule type" value="Genomic_DNA"/>
</dbReference>
<keyword evidence="4 10" id="KW-0762">Sugar transport</keyword>
<feature type="transmembrane region" description="Helical" evidence="9">
    <location>
        <begin position="172"/>
        <end position="195"/>
    </location>
</feature>
<feature type="transmembrane region" description="Helical" evidence="9">
    <location>
        <begin position="139"/>
        <end position="160"/>
    </location>
</feature>
<feature type="transmembrane region" description="Helical" evidence="9">
    <location>
        <begin position="207"/>
        <end position="237"/>
    </location>
</feature>
<dbReference type="GeneID" id="23116298"/>
<keyword evidence="5" id="KW-0598">Phosphotransferase system</keyword>
<dbReference type="Proteomes" id="UP000284543">
    <property type="component" value="Unassembled WGS sequence"/>
</dbReference>